<reference evidence="1" key="1">
    <citation type="submission" date="2019-08" db="EMBL/GenBank/DDBJ databases">
        <authorList>
            <person name="Kucharzyk K."/>
            <person name="Murdoch R.W."/>
            <person name="Higgins S."/>
            <person name="Loffler F."/>
        </authorList>
    </citation>
    <scope>NUCLEOTIDE SEQUENCE</scope>
</reference>
<sequence length="130" mass="14588">MKEQYIQAIHSILLQHDTQAGDDDFLTAAESILKDGFHWVREFSKQPSEATVVNMIHHLSRAATEQDKVVALMTLAFVLGTTKMPADVATGLFDELLFRFFDNCSSDEKLTGLKAMVANLYQLATEYSPF</sequence>
<comment type="caution">
    <text evidence="1">The sequence shown here is derived from an EMBL/GenBank/DDBJ whole genome shotgun (WGS) entry which is preliminary data.</text>
</comment>
<proteinExistence type="predicted"/>
<accession>A0A645DQ01</accession>
<protein>
    <submittedName>
        <fullName evidence="1">Uncharacterized protein</fullName>
    </submittedName>
</protein>
<gene>
    <name evidence="1" type="ORF">SDC9_137683</name>
</gene>
<dbReference type="EMBL" id="VSSQ01037781">
    <property type="protein sequence ID" value="MPM90562.1"/>
    <property type="molecule type" value="Genomic_DNA"/>
</dbReference>
<dbReference type="AlphaFoldDB" id="A0A645DQ01"/>
<evidence type="ECO:0000313" key="1">
    <source>
        <dbReference type="EMBL" id="MPM90562.1"/>
    </source>
</evidence>
<name>A0A645DQ01_9ZZZZ</name>
<organism evidence="1">
    <name type="scientific">bioreactor metagenome</name>
    <dbReference type="NCBI Taxonomy" id="1076179"/>
    <lineage>
        <taxon>unclassified sequences</taxon>
        <taxon>metagenomes</taxon>
        <taxon>ecological metagenomes</taxon>
    </lineage>
</organism>